<evidence type="ECO:0000256" key="1">
    <source>
        <dbReference type="ARBA" id="ARBA00004162"/>
    </source>
</evidence>
<dbReference type="PANTHER" id="PTHR30558">
    <property type="entry name" value="EXBD MEMBRANE COMPONENT OF PMF-DRIVEN MACROMOLECULE IMPORT SYSTEM"/>
    <property type="match status" value="1"/>
</dbReference>
<sequence length="133" mass="14771">MIKKKYQPKAPANSDVDMNPMLDIVFILLIFFIVTASFQKAHVLDINKPAKSNQALNQLVIPQFHIDQQNRIYLNHKRIEVDAIAVNIARLAAQGEITSISLKAHEQSEHNTLVSVLNAIKSQTSTPVSLASS</sequence>
<comment type="similarity">
    <text evidence="2 7">Belongs to the ExbD/TolR family.</text>
</comment>
<evidence type="ECO:0008006" key="11">
    <source>
        <dbReference type="Google" id="ProtNLM"/>
    </source>
</evidence>
<dbReference type="GO" id="GO:0005886">
    <property type="term" value="C:plasma membrane"/>
    <property type="evidence" value="ECO:0007669"/>
    <property type="project" value="UniProtKB-SubCell"/>
</dbReference>
<evidence type="ECO:0000256" key="2">
    <source>
        <dbReference type="ARBA" id="ARBA00005811"/>
    </source>
</evidence>
<keyword evidence="4 7" id="KW-0812">Transmembrane</keyword>
<reference evidence="9 10" key="1">
    <citation type="submission" date="2013-07" db="EMBL/GenBank/DDBJ databases">
        <title>Comparative Genomic and Metabolomic Analysis of Twelve Strains of Pseudoalteromonas luteoviolacea.</title>
        <authorList>
            <person name="Vynne N.G."/>
            <person name="Mansson M."/>
            <person name="Gram L."/>
        </authorList>
    </citation>
    <scope>NUCLEOTIDE SEQUENCE [LARGE SCALE GENOMIC DNA]</scope>
    <source>
        <strain evidence="9 10">CPMOR-1</strain>
    </source>
</reference>
<dbReference type="EMBL" id="AUYC01000014">
    <property type="protein sequence ID" value="KZN65901.1"/>
    <property type="molecule type" value="Genomic_DNA"/>
</dbReference>
<evidence type="ECO:0000256" key="7">
    <source>
        <dbReference type="RuleBase" id="RU003879"/>
    </source>
</evidence>
<dbReference type="GO" id="GO:0015031">
    <property type="term" value="P:protein transport"/>
    <property type="evidence" value="ECO:0007669"/>
    <property type="project" value="UniProtKB-KW"/>
</dbReference>
<dbReference type="GO" id="GO:0022857">
    <property type="term" value="F:transmembrane transporter activity"/>
    <property type="evidence" value="ECO:0007669"/>
    <property type="project" value="InterPro"/>
</dbReference>
<comment type="subcellular location">
    <subcellularLocation>
        <location evidence="1">Cell membrane</location>
        <topology evidence="1">Single-pass membrane protein</topology>
    </subcellularLocation>
    <subcellularLocation>
        <location evidence="7">Cell membrane</location>
        <topology evidence="7">Single-pass type II membrane protein</topology>
    </subcellularLocation>
</comment>
<feature type="transmembrane region" description="Helical" evidence="8">
    <location>
        <begin position="21"/>
        <end position="38"/>
    </location>
</feature>
<evidence type="ECO:0000256" key="5">
    <source>
        <dbReference type="ARBA" id="ARBA00022989"/>
    </source>
</evidence>
<keyword evidence="5 8" id="KW-1133">Transmembrane helix</keyword>
<dbReference type="PANTHER" id="PTHR30558:SF13">
    <property type="entry name" value="BIOPOLYMER TRANSPORT PROTEIN EXBD2"/>
    <property type="match status" value="1"/>
</dbReference>
<dbReference type="Proteomes" id="UP000076486">
    <property type="component" value="Unassembled WGS sequence"/>
</dbReference>
<gene>
    <name evidence="9" type="ORF">N473_10055</name>
</gene>
<keyword evidence="7" id="KW-0813">Transport</keyword>
<dbReference type="Gene3D" id="3.30.420.270">
    <property type="match status" value="1"/>
</dbReference>
<dbReference type="PATRIC" id="fig|1365248.3.peg.694"/>
<keyword evidence="7" id="KW-0653">Protein transport</keyword>
<organism evidence="9 10">
    <name type="scientific">Pseudoalteromonas luteoviolacea CPMOR-1</name>
    <dbReference type="NCBI Taxonomy" id="1365248"/>
    <lineage>
        <taxon>Bacteria</taxon>
        <taxon>Pseudomonadati</taxon>
        <taxon>Pseudomonadota</taxon>
        <taxon>Gammaproteobacteria</taxon>
        <taxon>Alteromonadales</taxon>
        <taxon>Pseudoalteromonadaceae</taxon>
        <taxon>Pseudoalteromonas</taxon>
    </lineage>
</organism>
<keyword evidence="6 8" id="KW-0472">Membrane</keyword>
<dbReference type="Pfam" id="PF02472">
    <property type="entry name" value="ExbD"/>
    <property type="match status" value="1"/>
</dbReference>
<evidence type="ECO:0000256" key="3">
    <source>
        <dbReference type="ARBA" id="ARBA00022475"/>
    </source>
</evidence>
<comment type="caution">
    <text evidence="9">The sequence shown here is derived from an EMBL/GenBank/DDBJ whole genome shotgun (WGS) entry which is preliminary data.</text>
</comment>
<name>A0A162CD07_9GAMM</name>
<dbReference type="AlphaFoldDB" id="A0A162CD07"/>
<evidence type="ECO:0000256" key="6">
    <source>
        <dbReference type="ARBA" id="ARBA00023136"/>
    </source>
</evidence>
<accession>A0A162CD07</accession>
<dbReference type="InterPro" id="IPR003400">
    <property type="entry name" value="ExbD"/>
</dbReference>
<protein>
    <recommendedName>
        <fullName evidence="11">Biopolymer transporter ExbD</fullName>
    </recommendedName>
</protein>
<proteinExistence type="inferred from homology"/>
<keyword evidence="3" id="KW-1003">Cell membrane</keyword>
<evidence type="ECO:0000256" key="4">
    <source>
        <dbReference type="ARBA" id="ARBA00022692"/>
    </source>
</evidence>
<evidence type="ECO:0000256" key="8">
    <source>
        <dbReference type="SAM" id="Phobius"/>
    </source>
</evidence>
<dbReference type="RefSeq" id="WP_063366710.1">
    <property type="nucleotide sequence ID" value="NZ_AUYC01000014.1"/>
</dbReference>
<evidence type="ECO:0000313" key="10">
    <source>
        <dbReference type="Proteomes" id="UP000076486"/>
    </source>
</evidence>
<evidence type="ECO:0000313" key="9">
    <source>
        <dbReference type="EMBL" id="KZN65901.1"/>
    </source>
</evidence>